<sequence>MRLSEERGIARPLQEETLIDTINMEFQKEIISANLYSKLRQTFCSTLLDLTNKNKSNTSRGGMEQHLFAKLKELLCDMTNLATPNADLLFQTRCDASDYGVGSCPTRL</sequence>
<proteinExistence type="predicted"/>
<accession>A0A8X6NQK7</accession>
<dbReference type="InterPro" id="IPR043502">
    <property type="entry name" value="DNA/RNA_pol_sf"/>
</dbReference>
<dbReference type="SUPFAM" id="SSF56672">
    <property type="entry name" value="DNA/RNA polymerases"/>
    <property type="match status" value="1"/>
</dbReference>
<keyword evidence="2" id="KW-1185">Reference proteome</keyword>
<name>A0A8X6NQK7_NEPPI</name>
<gene>
    <name evidence="1" type="ORF">NPIL_312281</name>
</gene>
<evidence type="ECO:0000313" key="2">
    <source>
        <dbReference type="Proteomes" id="UP000887013"/>
    </source>
</evidence>
<dbReference type="EMBL" id="BMAW01060662">
    <property type="protein sequence ID" value="GFT27371.1"/>
    <property type="molecule type" value="Genomic_DNA"/>
</dbReference>
<reference evidence="1" key="1">
    <citation type="submission" date="2020-08" db="EMBL/GenBank/DDBJ databases">
        <title>Multicomponent nature underlies the extraordinary mechanical properties of spider dragline silk.</title>
        <authorList>
            <person name="Kono N."/>
            <person name="Nakamura H."/>
            <person name="Mori M."/>
            <person name="Yoshida Y."/>
            <person name="Ohtoshi R."/>
            <person name="Malay A.D."/>
            <person name="Moran D.A.P."/>
            <person name="Tomita M."/>
            <person name="Numata K."/>
            <person name="Arakawa K."/>
        </authorList>
    </citation>
    <scope>NUCLEOTIDE SEQUENCE</scope>
</reference>
<comment type="caution">
    <text evidence="1">The sequence shown here is derived from an EMBL/GenBank/DDBJ whole genome shotgun (WGS) entry which is preliminary data.</text>
</comment>
<dbReference type="Proteomes" id="UP000887013">
    <property type="component" value="Unassembled WGS sequence"/>
</dbReference>
<evidence type="ECO:0000313" key="1">
    <source>
        <dbReference type="EMBL" id="GFT27371.1"/>
    </source>
</evidence>
<organism evidence="1 2">
    <name type="scientific">Nephila pilipes</name>
    <name type="common">Giant wood spider</name>
    <name type="synonym">Nephila maculata</name>
    <dbReference type="NCBI Taxonomy" id="299642"/>
    <lineage>
        <taxon>Eukaryota</taxon>
        <taxon>Metazoa</taxon>
        <taxon>Ecdysozoa</taxon>
        <taxon>Arthropoda</taxon>
        <taxon>Chelicerata</taxon>
        <taxon>Arachnida</taxon>
        <taxon>Araneae</taxon>
        <taxon>Araneomorphae</taxon>
        <taxon>Entelegynae</taxon>
        <taxon>Araneoidea</taxon>
        <taxon>Nephilidae</taxon>
        <taxon>Nephila</taxon>
    </lineage>
</organism>
<protein>
    <recommendedName>
        <fullName evidence="3">Reverse transcriptase/retrotransposon-derived protein RNase H-like domain-containing protein</fullName>
    </recommendedName>
</protein>
<evidence type="ECO:0008006" key="3">
    <source>
        <dbReference type="Google" id="ProtNLM"/>
    </source>
</evidence>
<dbReference type="GO" id="GO:0071897">
    <property type="term" value="P:DNA biosynthetic process"/>
    <property type="evidence" value="ECO:0007669"/>
    <property type="project" value="UniProtKB-ARBA"/>
</dbReference>
<dbReference type="AlphaFoldDB" id="A0A8X6NQK7"/>